<reference evidence="1" key="1">
    <citation type="submission" date="2014-11" db="EMBL/GenBank/DDBJ databases">
        <authorList>
            <person name="Amaro Gonzalez C."/>
        </authorList>
    </citation>
    <scope>NUCLEOTIDE SEQUENCE</scope>
</reference>
<dbReference type="AlphaFoldDB" id="A0A0E9UPR0"/>
<accession>A0A0E9UPR0</accession>
<dbReference type="EMBL" id="GBXM01041629">
    <property type="protein sequence ID" value="JAH66948.1"/>
    <property type="molecule type" value="Transcribed_RNA"/>
</dbReference>
<evidence type="ECO:0000313" key="1">
    <source>
        <dbReference type="EMBL" id="JAH66948.1"/>
    </source>
</evidence>
<name>A0A0E9UPR0_ANGAN</name>
<proteinExistence type="predicted"/>
<reference evidence="1" key="2">
    <citation type="journal article" date="2015" name="Fish Shellfish Immunol.">
        <title>Early steps in the European eel (Anguilla anguilla)-Vibrio vulnificus interaction in the gills: Role of the RtxA13 toxin.</title>
        <authorList>
            <person name="Callol A."/>
            <person name="Pajuelo D."/>
            <person name="Ebbesson L."/>
            <person name="Teles M."/>
            <person name="MacKenzie S."/>
            <person name="Amaro C."/>
        </authorList>
    </citation>
    <scope>NUCLEOTIDE SEQUENCE</scope>
</reference>
<protein>
    <submittedName>
        <fullName evidence="1">Uncharacterized protein</fullName>
    </submittedName>
</protein>
<organism evidence="1">
    <name type="scientific">Anguilla anguilla</name>
    <name type="common">European freshwater eel</name>
    <name type="synonym">Muraena anguilla</name>
    <dbReference type="NCBI Taxonomy" id="7936"/>
    <lineage>
        <taxon>Eukaryota</taxon>
        <taxon>Metazoa</taxon>
        <taxon>Chordata</taxon>
        <taxon>Craniata</taxon>
        <taxon>Vertebrata</taxon>
        <taxon>Euteleostomi</taxon>
        <taxon>Actinopterygii</taxon>
        <taxon>Neopterygii</taxon>
        <taxon>Teleostei</taxon>
        <taxon>Anguilliformes</taxon>
        <taxon>Anguillidae</taxon>
        <taxon>Anguilla</taxon>
    </lineage>
</organism>
<sequence>MRFKKQTTKKNILSTCPNHKTCM</sequence>